<comment type="subcellular location">
    <subcellularLocation>
        <location evidence="6">Cell membrane</location>
        <topology evidence="6">Peripheral membrane protein</topology>
    </subcellularLocation>
</comment>
<proteinExistence type="inferred from homology"/>
<comment type="caution">
    <text evidence="8">The sequence shown here is derived from an EMBL/GenBank/DDBJ whole genome shotgun (WGS) entry which is preliminary data.</text>
</comment>
<feature type="binding site" evidence="6">
    <location>
        <position position="394"/>
    </location>
    <ligand>
        <name>Zn(2+)</name>
        <dbReference type="ChEBI" id="CHEBI:29105"/>
    </ligand>
</feature>
<dbReference type="PANTHER" id="PTHR38344:SF1">
    <property type="entry name" value="INORGANIC CARBON TRANSPORTER SUBUNIT DABA-RELATED"/>
    <property type="match status" value="1"/>
</dbReference>
<sequence length="873" mass="99299">MNTTLAKNLYLEKELDAFHLELDDVVEAASKVISPLGPIQTFAARSPWAGLEQQSFEQVAHRLKNVCNVNIYPSDTVFQEAWNRGEINLDFLKQGLAKWLDTQSLGMSLEEAEQYCKAILLDHASSYKLEDTELNRLVKKVNQLKLQIRQNQDVLTYSQYLERLGDGKVVNELNHHIIKWCKLYVDESQGVWSMPNREEGFYKAWRKLVTLDPALNTAIRKQLDELPNDADIALAEVLNSLGIPYADIQEYLEAHLLALPGWAGMMLWRSQQSDKDAKLLIDYLAVRISMEWVFIQPYLPLKEQKIENRARLESLISTCVRYSNLSVQEWSNLPLPELKARLALGFHFDQMNRQRLWLEAWEKTYEHQIKNMVTAKAKQSESHEDQIMAQFAFCIDVRSEPFRRKLEALGPFQTFGTAGFFGLPIETKKLCSTHSHPSLPVMNKPKFKVMETLPKLELNQYEQRMHAGHSLESTFKTMKHNLISSLVLPEISGPWFGLQTVVRSFIPRSTDSAIRKARKKWLRKPSTKLLLDYVHDSKSELPVGFSEEEKVHYVEQSLRTMGLTESFAPLVAICGHGSRSVNNPYASALDCGACGGASGEFNARVLATLCNLPSVRKSLATRGIIIPNDTVFAACEHITSTDELHWVYVPELSDSAKESFEQIKSVLPRVSYEANAERMQQLPNISSKYKNPSAEAKRFAEDWSEVRPEWGLARNAAFIIGERELTKECNLGGEVFLHNYSWKKDQNGELLASIITGPATVSQWINLQYYASTVAPHYYGSGNKATQTVTSGIGVMQGNGSDLLTGLPWQSVMKSDNENYHRPIRLLVVIQAPKEYVERLLKDDSAFRQKVQNGWIRLASIDPDGYWKSWPHN</sequence>
<keyword evidence="3 6" id="KW-0479">Metal-binding</keyword>
<evidence type="ECO:0000313" key="9">
    <source>
        <dbReference type="Proteomes" id="UP000306477"/>
    </source>
</evidence>
<accession>A0A4S3PTU7</accession>
<keyword evidence="7" id="KW-0175">Coiled coil</keyword>
<dbReference type="Proteomes" id="UP000306477">
    <property type="component" value="Unassembled WGS sequence"/>
</dbReference>
<dbReference type="PANTHER" id="PTHR38344">
    <property type="entry name" value="UPF0753 PROTEIN AQ_863"/>
    <property type="match status" value="1"/>
</dbReference>
<evidence type="ECO:0000256" key="1">
    <source>
        <dbReference type="ARBA" id="ARBA00022448"/>
    </source>
</evidence>
<evidence type="ECO:0000256" key="5">
    <source>
        <dbReference type="ARBA" id="ARBA00023136"/>
    </source>
</evidence>
<dbReference type="EMBL" id="SLUB01000011">
    <property type="protein sequence ID" value="THE13191.1"/>
    <property type="molecule type" value="Genomic_DNA"/>
</dbReference>
<keyword evidence="1 6" id="KW-0813">Transport</keyword>
<keyword evidence="4 6" id="KW-0862">Zinc</keyword>
<dbReference type="GO" id="GO:0008270">
    <property type="term" value="F:zinc ion binding"/>
    <property type="evidence" value="ECO:0007669"/>
    <property type="project" value="UniProtKB-UniRule"/>
</dbReference>
<feature type="binding site" evidence="6">
    <location>
        <position position="396"/>
    </location>
    <ligand>
        <name>Zn(2+)</name>
        <dbReference type="ChEBI" id="CHEBI:29105"/>
    </ligand>
</feature>
<feature type="binding site" evidence="6">
    <location>
        <position position="591"/>
    </location>
    <ligand>
        <name>Zn(2+)</name>
        <dbReference type="ChEBI" id="CHEBI:29105"/>
    </ligand>
</feature>
<reference evidence="8 9" key="1">
    <citation type="journal article" date="2019" name="Indoor Air">
        <title>Impacts of indoor surface finishes on bacterial viability.</title>
        <authorList>
            <person name="Hu J."/>
            <person name="Maamar S.B."/>
            <person name="Glawe A.J."/>
            <person name="Gottel N."/>
            <person name="Gilbert J.A."/>
            <person name="Hartmann E.M."/>
        </authorList>
    </citation>
    <scope>NUCLEOTIDE SEQUENCE [LARGE SCALE GENOMIC DNA]</scope>
    <source>
        <strain evidence="8 9">AF060A6</strain>
    </source>
</reference>
<evidence type="ECO:0000256" key="2">
    <source>
        <dbReference type="ARBA" id="ARBA00022475"/>
    </source>
</evidence>
<evidence type="ECO:0000256" key="6">
    <source>
        <dbReference type="HAMAP-Rule" id="MF_01871"/>
    </source>
</evidence>
<evidence type="ECO:0000256" key="3">
    <source>
        <dbReference type="ARBA" id="ARBA00022723"/>
    </source>
</evidence>
<evidence type="ECO:0000313" key="8">
    <source>
        <dbReference type="EMBL" id="THE13191.1"/>
    </source>
</evidence>
<comment type="similarity">
    <text evidence="6">Belongs to the inorganic carbon transporter (TC 9.A.2) DabA family.</text>
</comment>
<evidence type="ECO:0000256" key="7">
    <source>
        <dbReference type="SAM" id="Coils"/>
    </source>
</evidence>
<dbReference type="AlphaFoldDB" id="A0A4S3PTU7"/>
<dbReference type="Pfam" id="PF10070">
    <property type="entry name" value="DabA"/>
    <property type="match status" value="1"/>
</dbReference>
<keyword evidence="9" id="KW-1185">Reference proteome</keyword>
<gene>
    <name evidence="6" type="primary">dabA</name>
    <name evidence="8" type="ORF">E1I69_08485</name>
</gene>
<comment type="function">
    <text evidence="6">Part of an energy-coupled inorganic carbon pump.</text>
</comment>
<comment type="subunit">
    <text evidence="6">Forms a complex with DabB.</text>
</comment>
<evidence type="ECO:0000256" key="4">
    <source>
        <dbReference type="ARBA" id="ARBA00022833"/>
    </source>
</evidence>
<feature type="coiled-coil region" evidence="7">
    <location>
        <begin position="127"/>
        <end position="154"/>
    </location>
</feature>
<name>A0A4S3PTU7_9BACI</name>
<dbReference type="OrthoDB" id="9805101at2"/>
<dbReference type="HAMAP" id="MF_01871">
    <property type="entry name" value="DabA"/>
    <property type="match status" value="1"/>
</dbReference>
<protein>
    <recommendedName>
        <fullName evidence="6">Probable inorganic carbon transporter subunit DabA</fullName>
    </recommendedName>
</protein>
<dbReference type="GO" id="GO:0005886">
    <property type="term" value="C:plasma membrane"/>
    <property type="evidence" value="ECO:0007669"/>
    <property type="project" value="UniProtKB-SubCell"/>
</dbReference>
<comment type="cofactor">
    <cofactor evidence="6">
        <name>Zn(2+)</name>
        <dbReference type="ChEBI" id="CHEBI:29105"/>
    </cofactor>
</comment>
<dbReference type="RefSeq" id="WP_136379180.1">
    <property type="nucleotide sequence ID" value="NZ_SLUB01000011.1"/>
</dbReference>
<dbReference type="InterPro" id="IPR018752">
    <property type="entry name" value="DabA"/>
</dbReference>
<organism evidence="8 9">
    <name type="scientific">Bacillus timonensis</name>
    <dbReference type="NCBI Taxonomy" id="1033734"/>
    <lineage>
        <taxon>Bacteria</taxon>
        <taxon>Bacillati</taxon>
        <taxon>Bacillota</taxon>
        <taxon>Bacilli</taxon>
        <taxon>Bacillales</taxon>
        <taxon>Bacillaceae</taxon>
        <taxon>Bacillus</taxon>
    </lineage>
</organism>
<feature type="binding site" evidence="6">
    <location>
        <position position="576"/>
    </location>
    <ligand>
        <name>Zn(2+)</name>
        <dbReference type="ChEBI" id="CHEBI:29105"/>
    </ligand>
</feature>
<keyword evidence="5 6" id="KW-0472">Membrane</keyword>
<keyword evidence="2 6" id="KW-1003">Cell membrane</keyword>